<dbReference type="Proteomes" id="UP000002051">
    <property type="component" value="Unassembled WGS sequence"/>
</dbReference>
<reference evidence="2" key="3">
    <citation type="submission" date="2015-04" db="UniProtKB">
        <authorList>
            <consortium name="EnsemblPlants"/>
        </authorList>
    </citation>
    <scope>IDENTIFICATION</scope>
    <source>
        <strain evidence="2">cv. Jemalong A17</strain>
    </source>
</reference>
<protein>
    <submittedName>
        <fullName evidence="1 2">Uncharacterized protein</fullName>
    </submittedName>
</protein>
<keyword evidence="3" id="KW-1185">Reference proteome</keyword>
<name>A0A072U3A0_MEDTR</name>
<evidence type="ECO:0000313" key="2">
    <source>
        <dbReference type="EnsemblPlants" id="KEH23618"/>
    </source>
</evidence>
<evidence type="ECO:0000313" key="1">
    <source>
        <dbReference type="EMBL" id="KEH23618.1"/>
    </source>
</evidence>
<gene>
    <name evidence="1" type="ordered locus">MTR_7g491200</name>
</gene>
<dbReference type="AlphaFoldDB" id="A0A072U3A0"/>
<proteinExistence type="predicted"/>
<dbReference type="EnsemblPlants" id="KEH23618">
    <property type="protein sequence ID" value="KEH23618"/>
    <property type="gene ID" value="MTR_7g491200"/>
</dbReference>
<dbReference type="EMBL" id="CM001223">
    <property type="protein sequence ID" value="KEH23618.1"/>
    <property type="molecule type" value="Genomic_DNA"/>
</dbReference>
<reference evidence="1 3" key="2">
    <citation type="journal article" date="2014" name="BMC Genomics">
        <title>An improved genome release (version Mt4.0) for the model legume Medicago truncatula.</title>
        <authorList>
            <person name="Tang H."/>
            <person name="Krishnakumar V."/>
            <person name="Bidwell S."/>
            <person name="Rosen B."/>
            <person name="Chan A."/>
            <person name="Zhou S."/>
            <person name="Gentzbittel L."/>
            <person name="Childs K.L."/>
            <person name="Yandell M."/>
            <person name="Gundlach H."/>
            <person name="Mayer K.F."/>
            <person name="Schwartz D.C."/>
            <person name="Town C.D."/>
        </authorList>
    </citation>
    <scope>GENOME REANNOTATION</scope>
    <source>
        <strain evidence="1">A17</strain>
        <strain evidence="2 3">cv. Jemalong A17</strain>
    </source>
</reference>
<accession>A0A072U3A0</accession>
<dbReference type="HOGENOM" id="CLU_1153197_0_0_1"/>
<evidence type="ECO:0000313" key="3">
    <source>
        <dbReference type="Proteomes" id="UP000002051"/>
    </source>
</evidence>
<organism evidence="1 3">
    <name type="scientific">Medicago truncatula</name>
    <name type="common">Barrel medic</name>
    <name type="synonym">Medicago tribuloides</name>
    <dbReference type="NCBI Taxonomy" id="3880"/>
    <lineage>
        <taxon>Eukaryota</taxon>
        <taxon>Viridiplantae</taxon>
        <taxon>Streptophyta</taxon>
        <taxon>Embryophyta</taxon>
        <taxon>Tracheophyta</taxon>
        <taxon>Spermatophyta</taxon>
        <taxon>Magnoliopsida</taxon>
        <taxon>eudicotyledons</taxon>
        <taxon>Gunneridae</taxon>
        <taxon>Pentapetalae</taxon>
        <taxon>rosids</taxon>
        <taxon>fabids</taxon>
        <taxon>Fabales</taxon>
        <taxon>Fabaceae</taxon>
        <taxon>Papilionoideae</taxon>
        <taxon>50 kb inversion clade</taxon>
        <taxon>NPAAA clade</taxon>
        <taxon>Hologalegina</taxon>
        <taxon>IRL clade</taxon>
        <taxon>Trifolieae</taxon>
        <taxon>Medicago</taxon>
    </lineage>
</organism>
<sequence>MYFQTKLTSSHHIHLCHRCALPNEASITSTGKQAEQTKVKCHQPSRTSNLLCCWFNAYFPDGGLGVRDLRLVNLALLAKWRWRYLLRDGGIWRDIVSVRYGDCHPSPHLGGRPSGLRGLSSWWSNISFLGGDREATGDWFLEGLARVTRNGLSTHLWHDHLSGSTLLRVRFSRLFHLSLQAGGRFLGSGSRGHLLKWLPSLGSFFASSFPDLVPWVFLCAFCLCWCFAGVGRSSLGGHSLV</sequence>
<reference evidence="1 3" key="1">
    <citation type="journal article" date="2011" name="Nature">
        <title>The Medicago genome provides insight into the evolution of rhizobial symbioses.</title>
        <authorList>
            <person name="Young N.D."/>
            <person name="Debelle F."/>
            <person name="Oldroyd G.E."/>
            <person name="Geurts R."/>
            <person name="Cannon S.B."/>
            <person name="Udvardi M.K."/>
            <person name="Benedito V.A."/>
            <person name="Mayer K.F."/>
            <person name="Gouzy J."/>
            <person name="Schoof H."/>
            <person name="Van de Peer Y."/>
            <person name="Proost S."/>
            <person name="Cook D.R."/>
            <person name="Meyers B.C."/>
            <person name="Spannagl M."/>
            <person name="Cheung F."/>
            <person name="De Mita S."/>
            <person name="Krishnakumar V."/>
            <person name="Gundlach H."/>
            <person name="Zhou S."/>
            <person name="Mudge J."/>
            <person name="Bharti A.K."/>
            <person name="Murray J.D."/>
            <person name="Naoumkina M.A."/>
            <person name="Rosen B."/>
            <person name="Silverstein K.A."/>
            <person name="Tang H."/>
            <person name="Rombauts S."/>
            <person name="Zhao P.X."/>
            <person name="Zhou P."/>
            <person name="Barbe V."/>
            <person name="Bardou P."/>
            <person name="Bechner M."/>
            <person name="Bellec A."/>
            <person name="Berger A."/>
            <person name="Berges H."/>
            <person name="Bidwell S."/>
            <person name="Bisseling T."/>
            <person name="Choisne N."/>
            <person name="Couloux A."/>
            <person name="Denny R."/>
            <person name="Deshpande S."/>
            <person name="Dai X."/>
            <person name="Doyle J.J."/>
            <person name="Dudez A.M."/>
            <person name="Farmer A.D."/>
            <person name="Fouteau S."/>
            <person name="Franken C."/>
            <person name="Gibelin C."/>
            <person name="Gish J."/>
            <person name="Goldstein S."/>
            <person name="Gonzalez A.J."/>
            <person name="Green P.J."/>
            <person name="Hallab A."/>
            <person name="Hartog M."/>
            <person name="Hua A."/>
            <person name="Humphray S.J."/>
            <person name="Jeong D.H."/>
            <person name="Jing Y."/>
            <person name="Jocker A."/>
            <person name="Kenton S.M."/>
            <person name="Kim D.J."/>
            <person name="Klee K."/>
            <person name="Lai H."/>
            <person name="Lang C."/>
            <person name="Lin S."/>
            <person name="Macmil S.L."/>
            <person name="Magdelenat G."/>
            <person name="Matthews L."/>
            <person name="McCorrison J."/>
            <person name="Monaghan E.L."/>
            <person name="Mun J.H."/>
            <person name="Najar F.Z."/>
            <person name="Nicholson C."/>
            <person name="Noirot C."/>
            <person name="O'Bleness M."/>
            <person name="Paule C.R."/>
            <person name="Poulain J."/>
            <person name="Prion F."/>
            <person name="Qin B."/>
            <person name="Qu C."/>
            <person name="Retzel E.F."/>
            <person name="Riddle C."/>
            <person name="Sallet E."/>
            <person name="Samain S."/>
            <person name="Samson N."/>
            <person name="Sanders I."/>
            <person name="Saurat O."/>
            <person name="Scarpelli C."/>
            <person name="Schiex T."/>
            <person name="Segurens B."/>
            <person name="Severin A.J."/>
            <person name="Sherrier D.J."/>
            <person name="Shi R."/>
            <person name="Sims S."/>
            <person name="Singer S.R."/>
            <person name="Sinharoy S."/>
            <person name="Sterck L."/>
            <person name="Viollet A."/>
            <person name="Wang B.B."/>
            <person name="Wang K."/>
            <person name="Wang M."/>
            <person name="Wang X."/>
            <person name="Warfsmann J."/>
            <person name="Weissenbach J."/>
            <person name="White D.D."/>
            <person name="White J.D."/>
            <person name="Wiley G.B."/>
            <person name="Wincker P."/>
            <person name="Xing Y."/>
            <person name="Yang L."/>
            <person name="Yao Z."/>
            <person name="Ying F."/>
            <person name="Zhai J."/>
            <person name="Zhou L."/>
            <person name="Zuber A."/>
            <person name="Denarie J."/>
            <person name="Dixon R.A."/>
            <person name="May G.D."/>
            <person name="Schwartz D.C."/>
            <person name="Rogers J."/>
            <person name="Quetier F."/>
            <person name="Town C.D."/>
            <person name="Roe B.A."/>
        </authorList>
    </citation>
    <scope>NUCLEOTIDE SEQUENCE [LARGE SCALE GENOMIC DNA]</scope>
    <source>
        <strain evidence="1">A17</strain>
        <strain evidence="2 3">cv. Jemalong A17</strain>
    </source>
</reference>